<protein>
    <submittedName>
        <fullName evidence="2">Alpha/beta fold hydrolase</fullName>
    </submittedName>
</protein>
<dbReference type="PRINTS" id="PR00412">
    <property type="entry name" value="EPOXHYDRLASE"/>
</dbReference>
<dbReference type="InterPro" id="IPR029058">
    <property type="entry name" value="AB_hydrolase_fold"/>
</dbReference>
<keyword evidence="2" id="KW-0378">Hydrolase</keyword>
<feature type="domain" description="AB hydrolase-1" evidence="1">
    <location>
        <begin position="37"/>
        <end position="278"/>
    </location>
</feature>
<dbReference type="InterPro" id="IPR000639">
    <property type="entry name" value="Epox_hydrolase-like"/>
</dbReference>
<accession>A0ABN2U9L6</accession>
<proteinExistence type="predicted"/>
<keyword evidence="3" id="KW-1185">Reference proteome</keyword>
<dbReference type="PANTHER" id="PTHR43798">
    <property type="entry name" value="MONOACYLGLYCEROL LIPASE"/>
    <property type="match status" value="1"/>
</dbReference>
<reference evidence="2 3" key="1">
    <citation type="journal article" date="2019" name="Int. J. Syst. Evol. Microbiol.">
        <title>The Global Catalogue of Microorganisms (GCM) 10K type strain sequencing project: providing services to taxonomists for standard genome sequencing and annotation.</title>
        <authorList>
            <consortium name="The Broad Institute Genomics Platform"/>
            <consortium name="The Broad Institute Genome Sequencing Center for Infectious Disease"/>
            <person name="Wu L."/>
            <person name="Ma J."/>
        </authorList>
    </citation>
    <scope>NUCLEOTIDE SEQUENCE [LARGE SCALE GENOMIC DNA]</scope>
    <source>
        <strain evidence="2 3">JCM 14283</strain>
    </source>
</reference>
<dbReference type="PRINTS" id="PR00111">
    <property type="entry name" value="ABHYDROLASE"/>
</dbReference>
<dbReference type="InterPro" id="IPR050266">
    <property type="entry name" value="AB_hydrolase_sf"/>
</dbReference>
<dbReference type="PANTHER" id="PTHR43798:SF33">
    <property type="entry name" value="HYDROLASE, PUTATIVE (AFU_ORTHOLOGUE AFUA_2G14860)-RELATED"/>
    <property type="match status" value="1"/>
</dbReference>
<gene>
    <name evidence="2" type="ORF">GCM10009740_22490</name>
</gene>
<dbReference type="Proteomes" id="UP001501285">
    <property type="component" value="Unassembled WGS sequence"/>
</dbReference>
<dbReference type="InterPro" id="IPR000073">
    <property type="entry name" value="AB_hydrolase_1"/>
</dbReference>
<evidence type="ECO:0000259" key="1">
    <source>
        <dbReference type="Pfam" id="PF00561"/>
    </source>
</evidence>
<organism evidence="2 3">
    <name type="scientific">Terrabacter terrae</name>
    <dbReference type="NCBI Taxonomy" id="318434"/>
    <lineage>
        <taxon>Bacteria</taxon>
        <taxon>Bacillati</taxon>
        <taxon>Actinomycetota</taxon>
        <taxon>Actinomycetes</taxon>
        <taxon>Micrococcales</taxon>
        <taxon>Intrasporangiaceae</taxon>
        <taxon>Terrabacter</taxon>
    </lineage>
</organism>
<dbReference type="RefSeq" id="WP_343991297.1">
    <property type="nucleotide sequence ID" value="NZ_BAAANB010000021.1"/>
</dbReference>
<dbReference type="GO" id="GO:0016787">
    <property type="term" value="F:hydrolase activity"/>
    <property type="evidence" value="ECO:0007669"/>
    <property type="project" value="UniProtKB-KW"/>
</dbReference>
<dbReference type="Gene3D" id="3.40.50.1820">
    <property type="entry name" value="alpha/beta hydrolase"/>
    <property type="match status" value="1"/>
</dbReference>
<evidence type="ECO:0000313" key="2">
    <source>
        <dbReference type="EMBL" id="GAA2032007.1"/>
    </source>
</evidence>
<dbReference type="Pfam" id="PF00561">
    <property type="entry name" value="Abhydrolase_1"/>
    <property type="match status" value="1"/>
</dbReference>
<dbReference type="SUPFAM" id="SSF53474">
    <property type="entry name" value="alpha/beta-Hydrolases"/>
    <property type="match status" value="1"/>
</dbReference>
<name>A0ABN2U9L6_9MICO</name>
<sequence>MVSAQGSRESPAPGFPAQVVRLRGHDLSYVDTGSGSAILFIHGLLGSHDNWTHLLDRLDNAHRVLIPDLFGHGASAKPVGDYSLGSHAAILRDLVDQLGIPKVTLVGHSLGGGIAMQFCYLFPERVEALVLVASGGLGRTVSPLLRSATLPGAELVLPVIASTWVRERVEGVGKAVRGLGWRPSADASAAWKGFTSLSDGESRRAFLATTRGVIDPGGQTVSARGQLVTAEHLRTLVIWGTRDRMIPVGHAQRAREVFPEAEIVLFEGAGHFPHLEQPDRFAGVLEGFIHG</sequence>
<dbReference type="EMBL" id="BAAANB010000021">
    <property type="protein sequence ID" value="GAA2032007.1"/>
    <property type="molecule type" value="Genomic_DNA"/>
</dbReference>
<comment type="caution">
    <text evidence="2">The sequence shown here is derived from an EMBL/GenBank/DDBJ whole genome shotgun (WGS) entry which is preliminary data.</text>
</comment>
<evidence type="ECO:0000313" key="3">
    <source>
        <dbReference type="Proteomes" id="UP001501285"/>
    </source>
</evidence>